<evidence type="ECO:0000313" key="2">
    <source>
        <dbReference type="EMBL" id="GEO07659.1"/>
    </source>
</evidence>
<organism evidence="2 3">
    <name type="scientific">Segetibacter aerophilus</name>
    <dbReference type="NCBI Taxonomy" id="670293"/>
    <lineage>
        <taxon>Bacteria</taxon>
        <taxon>Pseudomonadati</taxon>
        <taxon>Bacteroidota</taxon>
        <taxon>Chitinophagia</taxon>
        <taxon>Chitinophagales</taxon>
        <taxon>Chitinophagaceae</taxon>
        <taxon>Segetibacter</taxon>
    </lineage>
</organism>
<feature type="transmembrane region" description="Helical" evidence="1">
    <location>
        <begin position="42"/>
        <end position="61"/>
    </location>
</feature>
<gene>
    <name evidence="2" type="ORF">SAE01_01550</name>
</gene>
<accession>A0A512B6T0</accession>
<dbReference type="Proteomes" id="UP000321513">
    <property type="component" value="Unassembled WGS sequence"/>
</dbReference>
<name>A0A512B6T0_9BACT</name>
<evidence type="ECO:0000313" key="3">
    <source>
        <dbReference type="Proteomes" id="UP000321513"/>
    </source>
</evidence>
<reference evidence="2 3" key="1">
    <citation type="submission" date="2019-07" db="EMBL/GenBank/DDBJ databases">
        <title>Whole genome shotgun sequence of Segetibacter aerophilus NBRC 106135.</title>
        <authorList>
            <person name="Hosoyama A."/>
            <person name="Uohara A."/>
            <person name="Ohji S."/>
            <person name="Ichikawa N."/>
        </authorList>
    </citation>
    <scope>NUCLEOTIDE SEQUENCE [LARGE SCALE GENOMIC DNA]</scope>
    <source>
        <strain evidence="2 3">NBRC 106135</strain>
    </source>
</reference>
<keyword evidence="1" id="KW-0812">Transmembrane</keyword>
<dbReference type="AlphaFoldDB" id="A0A512B6T0"/>
<sequence>MSFTLQIESTVKLLILRAFKKAVMENDLREKRVKSYSVMRSVLDYTMGILYLAAAAFLFFAEKFGFEMDNFDITFRYMFGGICALYGGWRIYRGFKKDYY</sequence>
<keyword evidence="1" id="KW-1133">Transmembrane helix</keyword>
<comment type="caution">
    <text evidence="2">The sequence shown here is derived from an EMBL/GenBank/DDBJ whole genome shotgun (WGS) entry which is preliminary data.</text>
</comment>
<evidence type="ECO:0000256" key="1">
    <source>
        <dbReference type="SAM" id="Phobius"/>
    </source>
</evidence>
<protein>
    <submittedName>
        <fullName evidence="2">Uncharacterized protein</fullName>
    </submittedName>
</protein>
<keyword evidence="1" id="KW-0472">Membrane</keyword>
<proteinExistence type="predicted"/>
<keyword evidence="3" id="KW-1185">Reference proteome</keyword>
<feature type="transmembrane region" description="Helical" evidence="1">
    <location>
        <begin position="73"/>
        <end position="92"/>
    </location>
</feature>
<dbReference type="EMBL" id="BJYT01000001">
    <property type="protein sequence ID" value="GEO07659.1"/>
    <property type="molecule type" value="Genomic_DNA"/>
</dbReference>